<sequence>MSLFVCGFLPKKSAMANGAVAMAITVDAKNQKMATMKSTMLLEGEFPGSSSNFFAPKVCADRVGSPRPPVHDDAEDNAIFSTEWMEHNQWNDETKEFEPIVVDNTDEIDNVKNIFDLPINVRIAYVLLYGVEPEIVDSHLLSNAYDLINDDESEPLYRAVIDGLPRLPQVKHMYITTLAQLIDDVQAHTPVFKSWPDVNKFAEKWINSRPDEREHPGHQANEQANSSPTPAGHRERDYKHDYASLDLEVACALFPSDYDVWEVPSSIYRGAKEKVEKGDEAWRRWSTALRIIPAILAVSRDDLFAMIRSAELDIHKDPAKLKVYINQCLQLDVIKADDVKVANLGDGKFSVDGLTSAANDSPANTSTIEKPKTDTKVPKGATEQPNHVSNIANSAINDETATINAETHTNKQIEPESPPPTADEFQQRASQIDQDISKLPKESQDNLSIWKSVQRTDPARTKRKDTTKNGKVIRSVTSINPTYQTMRATEIFGPFGSGWGVDIISEEFIPGIPFMESILDSNNREIGRKPMRDGDGTILRTSNHTMRIELWYQYAGGRGRFPAFGHTKHIYQSTNGFICDDEVSKKSLTDATTKALAQLGFSADVFMGLFDDAEYTADNNIEFGIKNASTKADDVVRLRKELDDKFKANTETMKTAVTANEVTKISTSLTRTIGVHLKNAESSHDDEHVKYLTGRLTRLNQIKDECLAKFVTEGEKA</sequence>
<organism evidence="2 3">
    <name type="scientific">Yersinia enterocolitica LC20</name>
    <dbReference type="NCBI Taxonomy" id="1443113"/>
    <lineage>
        <taxon>Bacteria</taxon>
        <taxon>Pseudomonadati</taxon>
        <taxon>Pseudomonadota</taxon>
        <taxon>Gammaproteobacteria</taxon>
        <taxon>Enterobacterales</taxon>
        <taxon>Yersiniaceae</taxon>
        <taxon>Yersinia</taxon>
    </lineage>
</organism>
<feature type="compositionally biased region" description="Basic and acidic residues" evidence="1">
    <location>
        <begin position="457"/>
        <end position="468"/>
    </location>
</feature>
<dbReference type="KEGG" id="yel:LC20_03124"/>
<evidence type="ECO:0000313" key="3">
    <source>
        <dbReference type="Proteomes" id="UP000230961"/>
    </source>
</evidence>
<feature type="compositionally biased region" description="Polar residues" evidence="1">
    <location>
        <begin position="356"/>
        <end position="368"/>
    </location>
</feature>
<feature type="region of interest" description="Disordered" evidence="1">
    <location>
        <begin position="352"/>
        <end position="386"/>
    </location>
</feature>
<dbReference type="Proteomes" id="UP000230961">
    <property type="component" value="Chromosome"/>
</dbReference>
<feature type="region of interest" description="Disordered" evidence="1">
    <location>
        <begin position="210"/>
        <end position="236"/>
    </location>
</feature>
<feature type="compositionally biased region" description="Basic and acidic residues" evidence="1">
    <location>
        <begin position="435"/>
        <end position="444"/>
    </location>
</feature>
<name>A0A7U4GFY4_YEREN</name>
<dbReference type="AlphaFoldDB" id="A0A7U4GFY4"/>
<reference evidence="2 3" key="1">
    <citation type="submission" date="2017-11" db="EMBL/GenBank/DDBJ databases">
        <title>The complete genome sequence and comparative genome analysis of Yersinia enterocolitica strain LC20.</title>
        <authorList>
            <person name="Shi G."/>
            <person name="Su M."/>
            <person name="Liang J."/>
            <person name="Gu W."/>
            <person name="Xiao Y."/>
            <person name="Zhang Z."/>
            <person name="Qiu H."/>
            <person name="Duan R."/>
            <person name="Zhang Z."/>
            <person name="Li Y."/>
            <person name="Zhang X."/>
            <person name="Ling Y."/>
            <person name="Song L."/>
            <person name="Chen M."/>
            <person name="Zhao Y."/>
            <person name="Wu J."/>
            <person name="Jing H."/>
            <person name="Xiao J."/>
            <person name="Wang X."/>
        </authorList>
    </citation>
    <scope>NUCLEOTIDE SEQUENCE [LARGE SCALE GENOMIC DNA]</scope>
    <source>
        <strain evidence="2 3">LC20</strain>
    </source>
</reference>
<evidence type="ECO:0000313" key="2">
    <source>
        <dbReference type="EMBL" id="AHM74377.1"/>
    </source>
</evidence>
<feature type="compositionally biased region" description="Polar residues" evidence="1">
    <location>
        <begin position="220"/>
        <end position="229"/>
    </location>
</feature>
<proteinExistence type="predicted"/>
<feature type="region of interest" description="Disordered" evidence="1">
    <location>
        <begin position="407"/>
        <end position="471"/>
    </location>
</feature>
<evidence type="ECO:0008006" key="4">
    <source>
        <dbReference type="Google" id="ProtNLM"/>
    </source>
</evidence>
<accession>A0A7U4GFY4</accession>
<evidence type="ECO:0000256" key="1">
    <source>
        <dbReference type="SAM" id="MobiDB-lite"/>
    </source>
</evidence>
<gene>
    <name evidence="2" type="ORF">LC20_03124</name>
</gene>
<feature type="compositionally biased region" description="Polar residues" evidence="1">
    <location>
        <begin position="445"/>
        <end position="455"/>
    </location>
</feature>
<dbReference type="EMBL" id="CP007448">
    <property type="protein sequence ID" value="AHM74377.1"/>
    <property type="molecule type" value="Genomic_DNA"/>
</dbReference>
<protein>
    <recommendedName>
        <fullName evidence="4">Exonuclease VIII</fullName>
    </recommendedName>
</protein>